<keyword evidence="1" id="KW-0812">Transmembrane</keyword>
<dbReference type="AlphaFoldDB" id="A0A928VY78"/>
<evidence type="ECO:0000313" key="2">
    <source>
        <dbReference type="EMBL" id="MBE9039950.1"/>
    </source>
</evidence>
<feature type="transmembrane region" description="Helical" evidence="1">
    <location>
        <begin position="72"/>
        <end position="92"/>
    </location>
</feature>
<keyword evidence="3" id="KW-1185">Reference proteome</keyword>
<keyword evidence="1" id="KW-1133">Transmembrane helix</keyword>
<evidence type="ECO:0000313" key="3">
    <source>
        <dbReference type="Proteomes" id="UP000621799"/>
    </source>
</evidence>
<proteinExistence type="predicted"/>
<comment type="caution">
    <text evidence="2">The sequence shown here is derived from an EMBL/GenBank/DDBJ whole genome shotgun (WGS) entry which is preliminary data.</text>
</comment>
<protein>
    <submittedName>
        <fullName evidence="2">Uncharacterized protein</fullName>
    </submittedName>
</protein>
<dbReference type="EMBL" id="JADEXN010000043">
    <property type="protein sequence ID" value="MBE9039950.1"/>
    <property type="molecule type" value="Genomic_DNA"/>
</dbReference>
<sequence length="120" mass="12817">MTLIYQDKHGKPLKGAALNSAILSEARNAYFSRHPEQLAALKNASPEDSAIIERSAIDAGTRILGKSQRRGVTIQQFATILGASCTAGLLMLMARPDYFCQAFFLGAGLGTSISISRAES</sequence>
<name>A0A928VY78_9CYAN</name>
<organism evidence="2 3">
    <name type="scientific">Zarconia navalis LEGE 11467</name>
    <dbReference type="NCBI Taxonomy" id="1828826"/>
    <lineage>
        <taxon>Bacteria</taxon>
        <taxon>Bacillati</taxon>
        <taxon>Cyanobacteriota</taxon>
        <taxon>Cyanophyceae</taxon>
        <taxon>Oscillatoriophycideae</taxon>
        <taxon>Oscillatoriales</taxon>
        <taxon>Oscillatoriales incertae sedis</taxon>
        <taxon>Zarconia</taxon>
        <taxon>Zarconia navalis</taxon>
    </lineage>
</organism>
<evidence type="ECO:0000256" key="1">
    <source>
        <dbReference type="SAM" id="Phobius"/>
    </source>
</evidence>
<dbReference type="RefSeq" id="WP_264320208.1">
    <property type="nucleotide sequence ID" value="NZ_JADEXN010000043.1"/>
</dbReference>
<reference evidence="2" key="1">
    <citation type="submission" date="2020-10" db="EMBL/GenBank/DDBJ databases">
        <authorList>
            <person name="Castelo-Branco R."/>
            <person name="Eusebio N."/>
            <person name="Adriana R."/>
            <person name="Vieira A."/>
            <person name="Brugerolle De Fraissinette N."/>
            <person name="Rezende De Castro R."/>
            <person name="Schneider M.P."/>
            <person name="Vasconcelos V."/>
            <person name="Leao P.N."/>
        </authorList>
    </citation>
    <scope>NUCLEOTIDE SEQUENCE</scope>
    <source>
        <strain evidence="2">LEGE 11467</strain>
    </source>
</reference>
<dbReference type="Proteomes" id="UP000621799">
    <property type="component" value="Unassembled WGS sequence"/>
</dbReference>
<accession>A0A928VY78</accession>
<keyword evidence="1" id="KW-0472">Membrane</keyword>
<gene>
    <name evidence="2" type="ORF">IQ235_03975</name>
</gene>